<dbReference type="InterPro" id="IPR029069">
    <property type="entry name" value="HotDog_dom_sf"/>
</dbReference>
<dbReference type="PANTHER" id="PTHR23509:SF10">
    <property type="entry name" value="LD21067P"/>
    <property type="match status" value="1"/>
</dbReference>
<feature type="region of interest" description="Disordered" evidence="1">
    <location>
        <begin position="848"/>
        <end position="879"/>
    </location>
</feature>
<dbReference type="GeneID" id="81431536"/>
<dbReference type="SUPFAM" id="SSF54637">
    <property type="entry name" value="Thioesterase/thiol ester dehydrase-isomerase"/>
    <property type="match status" value="1"/>
</dbReference>
<evidence type="ECO:0000313" key="4">
    <source>
        <dbReference type="Proteomes" id="UP001149163"/>
    </source>
</evidence>
<comment type="caution">
    <text evidence="3">The sequence shown here is derived from an EMBL/GenBank/DDBJ whole genome shotgun (WGS) entry which is preliminary data.</text>
</comment>
<dbReference type="Proteomes" id="UP001149163">
    <property type="component" value="Unassembled WGS sequence"/>
</dbReference>
<dbReference type="OrthoDB" id="431378at2759"/>
<dbReference type="Pfam" id="PF03061">
    <property type="entry name" value="4HBT"/>
    <property type="match status" value="1"/>
</dbReference>
<feature type="region of interest" description="Disordered" evidence="1">
    <location>
        <begin position="54"/>
        <end position="116"/>
    </location>
</feature>
<name>A0A9W9LDV4_9EURO</name>
<dbReference type="CDD" id="cd03443">
    <property type="entry name" value="PaaI_thioesterase"/>
    <property type="match status" value="1"/>
</dbReference>
<feature type="compositionally biased region" description="Basic and acidic residues" evidence="1">
    <location>
        <begin position="373"/>
        <end position="395"/>
    </location>
</feature>
<feature type="compositionally biased region" description="Polar residues" evidence="1">
    <location>
        <begin position="301"/>
        <end position="315"/>
    </location>
</feature>
<dbReference type="Pfam" id="PF23463">
    <property type="entry name" value="WWE_2"/>
    <property type="match status" value="1"/>
</dbReference>
<feature type="region of interest" description="Disordered" evidence="1">
    <location>
        <begin position="902"/>
        <end position="925"/>
    </location>
</feature>
<reference evidence="3" key="1">
    <citation type="submission" date="2022-11" db="EMBL/GenBank/DDBJ databases">
        <authorList>
            <person name="Petersen C."/>
        </authorList>
    </citation>
    <scope>NUCLEOTIDE SEQUENCE</scope>
    <source>
        <strain evidence="3">IBT 26290</strain>
    </source>
</reference>
<evidence type="ECO:0000256" key="1">
    <source>
        <dbReference type="SAM" id="MobiDB-lite"/>
    </source>
</evidence>
<dbReference type="PROSITE" id="PS51043">
    <property type="entry name" value="DDHD"/>
    <property type="match status" value="1"/>
</dbReference>
<feature type="compositionally biased region" description="Polar residues" evidence="1">
    <location>
        <begin position="406"/>
        <end position="426"/>
    </location>
</feature>
<feature type="region of interest" description="Disordered" evidence="1">
    <location>
        <begin position="265"/>
        <end position="319"/>
    </location>
</feature>
<evidence type="ECO:0000313" key="3">
    <source>
        <dbReference type="EMBL" id="KAJ5150984.1"/>
    </source>
</evidence>
<reference evidence="3" key="2">
    <citation type="journal article" date="2023" name="IMA Fungus">
        <title>Comparative genomic study of the Penicillium genus elucidates a diverse pangenome and 15 lateral gene transfer events.</title>
        <authorList>
            <person name="Petersen C."/>
            <person name="Sorensen T."/>
            <person name="Nielsen M.R."/>
            <person name="Sondergaard T.E."/>
            <person name="Sorensen J.L."/>
            <person name="Fitzpatrick D.A."/>
            <person name="Frisvad J.C."/>
            <person name="Nielsen K.L."/>
        </authorList>
    </citation>
    <scope>NUCLEOTIDE SEQUENCE</scope>
    <source>
        <strain evidence="3">IBT 26290</strain>
    </source>
</reference>
<dbReference type="PANTHER" id="PTHR23509">
    <property type="entry name" value="PA-PL1 PHOSPHOLIPASE FAMILY"/>
    <property type="match status" value="1"/>
</dbReference>
<evidence type="ECO:0000259" key="2">
    <source>
        <dbReference type="PROSITE" id="PS51043"/>
    </source>
</evidence>
<protein>
    <recommendedName>
        <fullName evidence="2">DDHD domain-containing protein</fullName>
    </recommendedName>
</protein>
<gene>
    <name evidence="3" type="ORF">N7482_010236</name>
</gene>
<dbReference type="InterPro" id="IPR058055">
    <property type="entry name" value="PA-PLA1"/>
</dbReference>
<dbReference type="SMART" id="SM01127">
    <property type="entry name" value="DDHD"/>
    <property type="match status" value="1"/>
</dbReference>
<feature type="domain" description="DDHD" evidence="2">
    <location>
        <begin position="694"/>
        <end position="983"/>
    </location>
</feature>
<feature type="region of interest" description="Disordered" evidence="1">
    <location>
        <begin position="368"/>
        <end position="480"/>
    </location>
</feature>
<feature type="region of interest" description="Disordered" evidence="1">
    <location>
        <begin position="137"/>
        <end position="162"/>
    </location>
</feature>
<dbReference type="GO" id="GO:0046872">
    <property type="term" value="F:metal ion binding"/>
    <property type="evidence" value="ECO:0007669"/>
    <property type="project" value="InterPro"/>
</dbReference>
<feature type="compositionally biased region" description="Basic and acidic residues" evidence="1">
    <location>
        <begin position="265"/>
        <end position="284"/>
    </location>
</feature>
<dbReference type="GO" id="GO:0004620">
    <property type="term" value="F:phospholipase activity"/>
    <property type="evidence" value="ECO:0007669"/>
    <property type="project" value="TreeGrafter"/>
</dbReference>
<feature type="compositionally biased region" description="Polar residues" evidence="1">
    <location>
        <begin position="66"/>
        <end position="83"/>
    </location>
</feature>
<dbReference type="Pfam" id="PF23465">
    <property type="entry name" value="DUF7131"/>
    <property type="match status" value="1"/>
</dbReference>
<proteinExistence type="predicted"/>
<dbReference type="AlphaFoldDB" id="A0A9W9LDV4"/>
<accession>A0A9W9LDV4</accession>
<dbReference type="InterPro" id="IPR004177">
    <property type="entry name" value="DDHD_dom"/>
</dbReference>
<dbReference type="InterPro" id="IPR057826">
    <property type="entry name" value="WWE_C20G8.02"/>
</dbReference>
<dbReference type="Pfam" id="PF02862">
    <property type="entry name" value="DDHD"/>
    <property type="match status" value="1"/>
</dbReference>
<sequence length="1143" mass="126540">MPAGDYIMPGHGPAAKTLEPLLHSRQPLASLPPELRALLPPATLVRSVALRRARPTSMAGVDQKSFLGTLSPWSTPRSSTPQPSDRPLPNPDVLQRSQGEDHTVTHRHKLSQRHYPSDCPPLKARWFYAVDSPKRKPALLDQKRPDQKPPPPPKKFIPFSPKDSQSIETTFQKLSDFEDSHEHGKNRREATSHISTKVPVNEDYLFDVDVAERELSPAYWIGPVYEVRRGTWFFQEGSVFRPCEENLATQLEEGYLKLQPWKADMEEGRSPDSASRDGHNRSSETADAQSSHMDAPRSVKPQKQSQSAGNRSTAPPSEAPQYRLFGAYMNRIVAYQDASTAWLTTDDFMSRVSTTVYQTLGGVPGTKVVRGLVETRRPREPVDSRGPERKQDEKMPGAAHPEPGFASNNTPETGSNPADMSGTQSDIEVETADRRPISTLERQMSSLAGEPQNPAELEEQARRQEEQEMEDSREVDTEDRERDVDHLVLVTHGIGQRLGLRLESINFIHDVNVLRKTLKGVYKASPDLQALNSAFADSDSNCRVQVLPVCWRHLLDFPYRGVRQNRKELDLTEADTLEDDAYPSLADITLESVPAVRNLISDLAMDVLLYQSGYCEHISNIVRQECNRILRLYQKRNPSFKGTVSLCGHSLGSAILFDILCHQPGDLDAVKGGKSSTQDSDDMADQRGGVRSALNFECEEFFSLGSPIALFQMLKGKTIAGHSPLGARNRTSALDVQLDSQTLGSLRASNRDSHSNSRRDMIEKSAIISAPKCRDLYNIFHPSDPVSYRIEPLISPAMASLKPQPLPSVKKSLWTSSGQSLSILGSRMGQECGLPLDLGLNAEDASTVRDAGAVKPTDDPAGHKRTQPGMGQDGSQESDDHFETLIDHDLETLYDGFQKSRAVHKRDSAHSSGETDSGVDSEDQERKLKFEDAKVRALNSNGRVDYSIQEGAFDISLIASIASHLTYWGDEDVNHFMLSQMLSRKSRHRIKGGSPVDKPMSAELQQVQKVWDRTRSNSPIYEFLLSEVDVYDAEQGVVRARLQVGARQLNSKGTLHGVFSACVTDWAGGLAIASCGLDATGVSTDIHVNYLSTAKDGDWLEIESRANKVGKSLAFTTVTISKKTETGLSIVAQGSHTKYVRTR</sequence>
<dbReference type="RefSeq" id="XP_056538317.1">
    <property type="nucleotide sequence ID" value="XM_056692360.1"/>
</dbReference>
<dbReference type="InterPro" id="IPR055555">
    <property type="entry name" value="PA-PLA1_DUF7131"/>
</dbReference>
<dbReference type="FunFam" id="3.10.129.10:FF:000033">
    <property type="entry name" value="acyl-coenzyme A thioesterase 13"/>
    <property type="match status" value="1"/>
</dbReference>
<dbReference type="InterPro" id="IPR006683">
    <property type="entry name" value="Thioestr_dom"/>
</dbReference>
<feature type="compositionally biased region" description="Basic and acidic residues" evidence="1">
    <location>
        <begin position="459"/>
        <end position="480"/>
    </location>
</feature>
<keyword evidence="4" id="KW-1185">Reference proteome</keyword>
<dbReference type="Gene3D" id="3.10.129.10">
    <property type="entry name" value="Hotdog Thioesterase"/>
    <property type="match status" value="1"/>
</dbReference>
<dbReference type="EMBL" id="JAPQKN010000008">
    <property type="protein sequence ID" value="KAJ5150984.1"/>
    <property type="molecule type" value="Genomic_DNA"/>
</dbReference>
<organism evidence="3 4">
    <name type="scientific">Penicillium canariense</name>
    <dbReference type="NCBI Taxonomy" id="189055"/>
    <lineage>
        <taxon>Eukaryota</taxon>
        <taxon>Fungi</taxon>
        <taxon>Dikarya</taxon>
        <taxon>Ascomycota</taxon>
        <taxon>Pezizomycotina</taxon>
        <taxon>Eurotiomycetes</taxon>
        <taxon>Eurotiomycetidae</taxon>
        <taxon>Eurotiales</taxon>
        <taxon>Aspergillaceae</taxon>
        <taxon>Penicillium</taxon>
    </lineage>
</organism>
<dbReference type="GO" id="GO:0005737">
    <property type="term" value="C:cytoplasm"/>
    <property type="evidence" value="ECO:0007669"/>
    <property type="project" value="TreeGrafter"/>
</dbReference>